<dbReference type="AlphaFoldDB" id="A0A8X8BB22"/>
<evidence type="ECO:0000256" key="1">
    <source>
        <dbReference type="SAM" id="MobiDB-lite"/>
    </source>
</evidence>
<accession>A0A8X8BB22</accession>
<keyword evidence="3" id="KW-1185">Reference proteome</keyword>
<feature type="region of interest" description="Disordered" evidence="1">
    <location>
        <begin position="1"/>
        <end position="48"/>
    </location>
</feature>
<dbReference type="Proteomes" id="UP000886595">
    <property type="component" value="Unassembled WGS sequence"/>
</dbReference>
<gene>
    <name evidence="2" type="ORF">Bca52824_002989</name>
</gene>
<dbReference type="EMBL" id="JAAMPC010000001">
    <property type="protein sequence ID" value="KAG2331809.1"/>
    <property type="molecule type" value="Genomic_DNA"/>
</dbReference>
<reference evidence="2 3" key="1">
    <citation type="submission" date="2020-02" db="EMBL/GenBank/DDBJ databases">
        <authorList>
            <person name="Ma Q."/>
            <person name="Huang Y."/>
            <person name="Song X."/>
            <person name="Pei D."/>
        </authorList>
    </citation>
    <scope>NUCLEOTIDE SEQUENCE [LARGE SCALE GENOMIC DNA]</scope>
    <source>
        <strain evidence="2">Sxm20200214</strain>
        <tissue evidence="2">Leaf</tissue>
    </source>
</reference>
<evidence type="ECO:0000313" key="3">
    <source>
        <dbReference type="Proteomes" id="UP000886595"/>
    </source>
</evidence>
<evidence type="ECO:0000313" key="2">
    <source>
        <dbReference type="EMBL" id="KAG2331809.1"/>
    </source>
</evidence>
<sequence>MQINRLFNQQPPKPYLGRRATSSNNGVPGPAPPVVPPAPPAPPVRRPQRRYPDVSIAELMASPSRFRCLSFIQRKKTMASASARGGKMPPFMSSEHWNILQTYWETDKARKRDGTFADGRSKKIVEEVESAATERLMTDSVKESTATTPSVQQLNKLFIEDVFMGLDLLIATMVIQLHPHPLLSHVPCIWRQE</sequence>
<protein>
    <submittedName>
        <fullName evidence="2">Uncharacterized protein</fullName>
    </submittedName>
</protein>
<feature type="compositionally biased region" description="Polar residues" evidence="1">
    <location>
        <begin position="1"/>
        <end position="10"/>
    </location>
</feature>
<feature type="compositionally biased region" description="Pro residues" evidence="1">
    <location>
        <begin position="29"/>
        <end position="45"/>
    </location>
</feature>
<comment type="caution">
    <text evidence="2">The sequence shown here is derived from an EMBL/GenBank/DDBJ whole genome shotgun (WGS) entry which is preliminary data.</text>
</comment>
<name>A0A8X8BB22_BRACI</name>
<organism evidence="2 3">
    <name type="scientific">Brassica carinata</name>
    <name type="common">Ethiopian mustard</name>
    <name type="synonym">Abyssinian cabbage</name>
    <dbReference type="NCBI Taxonomy" id="52824"/>
    <lineage>
        <taxon>Eukaryota</taxon>
        <taxon>Viridiplantae</taxon>
        <taxon>Streptophyta</taxon>
        <taxon>Embryophyta</taxon>
        <taxon>Tracheophyta</taxon>
        <taxon>Spermatophyta</taxon>
        <taxon>Magnoliopsida</taxon>
        <taxon>eudicotyledons</taxon>
        <taxon>Gunneridae</taxon>
        <taxon>Pentapetalae</taxon>
        <taxon>rosids</taxon>
        <taxon>malvids</taxon>
        <taxon>Brassicales</taxon>
        <taxon>Brassicaceae</taxon>
        <taxon>Brassiceae</taxon>
        <taxon>Brassica</taxon>
    </lineage>
</organism>
<proteinExistence type="predicted"/>